<sequence>MQVTTLCRYPVKSMLGEDVPELVVDEGGALGDRALAVIDTATGRVATAKQPKLWRRLLQCSAAGDPGRVHITLPDGRTIEIDSDDAARPLSELLEREVRLADQRPDGAEMERADPEEVLAKGIDAASNYVTGPVARATPGTSFVDYAPLHLITTATLDRLDVEAVRYRPNLIVTTPPGFPAFGENEWVGKELSIGDVRLSAITATPRCAVPTLEHGDLPRSPQAVRGPMAENRVEVAIPGRGALPCAGVYLTVLQGGTISTGDQLVIG</sequence>
<dbReference type="PROSITE" id="PS51340">
    <property type="entry name" value="MOSC"/>
    <property type="match status" value="1"/>
</dbReference>
<evidence type="ECO:0000313" key="3">
    <source>
        <dbReference type="Proteomes" id="UP001611263"/>
    </source>
</evidence>
<evidence type="ECO:0000259" key="1">
    <source>
        <dbReference type="PROSITE" id="PS51340"/>
    </source>
</evidence>
<dbReference type="Proteomes" id="UP001611263">
    <property type="component" value="Unassembled WGS sequence"/>
</dbReference>
<dbReference type="InterPro" id="IPR005302">
    <property type="entry name" value="MoCF_Sase_C"/>
</dbReference>
<dbReference type="EMBL" id="JBIRUQ010000006">
    <property type="protein sequence ID" value="MFI1463707.1"/>
    <property type="molecule type" value="Genomic_DNA"/>
</dbReference>
<dbReference type="InterPro" id="IPR011037">
    <property type="entry name" value="Pyrv_Knase-like_insert_dom_sf"/>
</dbReference>
<protein>
    <submittedName>
        <fullName evidence="2">MOSC domain-containing protein</fullName>
    </submittedName>
</protein>
<reference evidence="2 3" key="1">
    <citation type="submission" date="2024-10" db="EMBL/GenBank/DDBJ databases">
        <title>The Natural Products Discovery Center: Release of the First 8490 Sequenced Strains for Exploring Actinobacteria Biosynthetic Diversity.</title>
        <authorList>
            <person name="Kalkreuter E."/>
            <person name="Kautsar S.A."/>
            <person name="Yang D."/>
            <person name="Bader C.D."/>
            <person name="Teijaro C.N."/>
            <person name="Fluegel L."/>
            <person name="Davis C.M."/>
            <person name="Simpson J.R."/>
            <person name="Lauterbach L."/>
            <person name="Steele A.D."/>
            <person name="Gui C."/>
            <person name="Meng S."/>
            <person name="Li G."/>
            <person name="Viehrig K."/>
            <person name="Ye F."/>
            <person name="Su P."/>
            <person name="Kiefer A.F."/>
            <person name="Nichols A."/>
            <person name="Cepeda A.J."/>
            <person name="Yan W."/>
            <person name="Fan B."/>
            <person name="Jiang Y."/>
            <person name="Adhikari A."/>
            <person name="Zheng C.-J."/>
            <person name="Schuster L."/>
            <person name="Cowan T.M."/>
            <person name="Smanski M.J."/>
            <person name="Chevrette M.G."/>
            <person name="De Carvalho L.P.S."/>
            <person name="Shen B."/>
        </authorList>
    </citation>
    <scope>NUCLEOTIDE SEQUENCE [LARGE SCALE GENOMIC DNA]</scope>
    <source>
        <strain evidence="2 3">NPDC020568</strain>
    </source>
</reference>
<feature type="domain" description="MOSC" evidence="1">
    <location>
        <begin position="98"/>
        <end position="268"/>
    </location>
</feature>
<dbReference type="InterPro" id="IPR005303">
    <property type="entry name" value="MOCOS_middle"/>
</dbReference>
<dbReference type="SUPFAM" id="SSF50800">
    <property type="entry name" value="PK beta-barrel domain-like"/>
    <property type="match status" value="1"/>
</dbReference>
<dbReference type="Pfam" id="PF03476">
    <property type="entry name" value="MOSC_N"/>
    <property type="match status" value="1"/>
</dbReference>
<comment type="caution">
    <text evidence="2">The sequence shown here is derived from an EMBL/GenBank/DDBJ whole genome shotgun (WGS) entry which is preliminary data.</text>
</comment>
<keyword evidence="3" id="KW-1185">Reference proteome</keyword>
<organism evidence="2 3">
    <name type="scientific">Nocardia carnea</name>
    <dbReference type="NCBI Taxonomy" id="37328"/>
    <lineage>
        <taxon>Bacteria</taxon>
        <taxon>Bacillati</taxon>
        <taxon>Actinomycetota</taxon>
        <taxon>Actinomycetes</taxon>
        <taxon>Mycobacteriales</taxon>
        <taxon>Nocardiaceae</taxon>
        <taxon>Nocardia</taxon>
    </lineage>
</organism>
<evidence type="ECO:0000313" key="2">
    <source>
        <dbReference type="EMBL" id="MFI1463707.1"/>
    </source>
</evidence>
<accession>A0ABW7TRN7</accession>
<dbReference type="RefSeq" id="WP_051158040.1">
    <property type="nucleotide sequence ID" value="NZ_JBIRUQ010000006.1"/>
</dbReference>
<proteinExistence type="predicted"/>
<dbReference type="Pfam" id="PF03473">
    <property type="entry name" value="MOSC"/>
    <property type="match status" value="1"/>
</dbReference>
<dbReference type="GeneID" id="93507570"/>
<name>A0ABW7TRN7_9NOCA</name>
<gene>
    <name evidence="2" type="ORF">ACH4WX_23555</name>
</gene>